<feature type="domain" description="Enoyl reductase (ER)" evidence="1">
    <location>
        <begin position="22"/>
        <end position="394"/>
    </location>
</feature>
<dbReference type="AlphaFoldDB" id="A0A1E3NNY0"/>
<dbReference type="Gene3D" id="3.40.50.720">
    <property type="entry name" value="NAD(P)-binding Rossmann-like Domain"/>
    <property type="match status" value="1"/>
</dbReference>
<reference evidence="2 3" key="1">
    <citation type="journal article" date="2016" name="Proc. Natl. Acad. Sci. U.S.A.">
        <title>Comparative genomics of biotechnologically important yeasts.</title>
        <authorList>
            <person name="Riley R."/>
            <person name="Haridas S."/>
            <person name="Wolfe K.H."/>
            <person name="Lopes M.R."/>
            <person name="Hittinger C.T."/>
            <person name="Goeker M."/>
            <person name="Salamov A.A."/>
            <person name="Wisecaver J.H."/>
            <person name="Long T.M."/>
            <person name="Calvey C.H."/>
            <person name="Aerts A.L."/>
            <person name="Barry K.W."/>
            <person name="Choi C."/>
            <person name="Clum A."/>
            <person name="Coughlan A.Y."/>
            <person name="Deshpande S."/>
            <person name="Douglass A.P."/>
            <person name="Hanson S.J."/>
            <person name="Klenk H.-P."/>
            <person name="LaButti K.M."/>
            <person name="Lapidus A."/>
            <person name="Lindquist E.A."/>
            <person name="Lipzen A.M."/>
            <person name="Meier-Kolthoff J.P."/>
            <person name="Ohm R.A."/>
            <person name="Otillar R.P."/>
            <person name="Pangilinan J.L."/>
            <person name="Peng Y."/>
            <person name="Rokas A."/>
            <person name="Rosa C.A."/>
            <person name="Scheuner C."/>
            <person name="Sibirny A.A."/>
            <person name="Slot J.C."/>
            <person name="Stielow J.B."/>
            <person name="Sun H."/>
            <person name="Kurtzman C.P."/>
            <person name="Blackwell M."/>
            <person name="Grigoriev I.V."/>
            <person name="Jeffries T.W."/>
        </authorList>
    </citation>
    <scope>NUCLEOTIDE SEQUENCE [LARGE SCALE GENOMIC DNA]</scope>
    <source>
        <strain evidence="2 3">NRRL Y-2026</strain>
    </source>
</reference>
<dbReference type="InterPro" id="IPR013149">
    <property type="entry name" value="ADH-like_C"/>
</dbReference>
<dbReference type="InterPro" id="IPR013154">
    <property type="entry name" value="ADH-like_N"/>
</dbReference>
<dbReference type="InterPro" id="IPR020843">
    <property type="entry name" value="ER"/>
</dbReference>
<dbReference type="Gene3D" id="3.90.180.10">
    <property type="entry name" value="Medium-chain alcohol dehydrogenases, catalytic domain"/>
    <property type="match status" value="1"/>
</dbReference>
<dbReference type="PANTHER" id="PTHR45348">
    <property type="entry name" value="HYPOTHETICAL OXIDOREDUCTASE (EUROFUNG)"/>
    <property type="match status" value="1"/>
</dbReference>
<protein>
    <recommendedName>
        <fullName evidence="1">Enoyl reductase (ER) domain-containing protein</fullName>
    </recommendedName>
</protein>
<evidence type="ECO:0000313" key="3">
    <source>
        <dbReference type="Proteomes" id="UP000094455"/>
    </source>
</evidence>
<dbReference type="OrthoDB" id="9992527at2759"/>
<dbReference type="RefSeq" id="XP_019018923.1">
    <property type="nucleotide sequence ID" value="XM_019164026.1"/>
</dbReference>
<evidence type="ECO:0000259" key="1">
    <source>
        <dbReference type="SMART" id="SM00829"/>
    </source>
</evidence>
<dbReference type="Pfam" id="PF08240">
    <property type="entry name" value="ADH_N"/>
    <property type="match status" value="1"/>
</dbReference>
<organism evidence="2 3">
    <name type="scientific">Pichia membranifaciens NRRL Y-2026</name>
    <dbReference type="NCBI Taxonomy" id="763406"/>
    <lineage>
        <taxon>Eukaryota</taxon>
        <taxon>Fungi</taxon>
        <taxon>Dikarya</taxon>
        <taxon>Ascomycota</taxon>
        <taxon>Saccharomycotina</taxon>
        <taxon>Pichiomycetes</taxon>
        <taxon>Pichiales</taxon>
        <taxon>Pichiaceae</taxon>
        <taxon>Pichia</taxon>
    </lineage>
</organism>
<dbReference type="SUPFAM" id="SSF51735">
    <property type="entry name" value="NAD(P)-binding Rossmann-fold domains"/>
    <property type="match status" value="1"/>
</dbReference>
<dbReference type="EMBL" id="KV454002">
    <property type="protein sequence ID" value="ODQ47810.1"/>
    <property type="molecule type" value="Genomic_DNA"/>
</dbReference>
<dbReference type="SMART" id="SM00829">
    <property type="entry name" value="PKS_ER"/>
    <property type="match status" value="1"/>
</dbReference>
<keyword evidence="3" id="KW-1185">Reference proteome</keyword>
<dbReference type="PANTHER" id="PTHR45348:SF2">
    <property type="entry name" value="ZINC-TYPE ALCOHOL DEHYDROGENASE-LIKE PROTEIN C2E1P3.01"/>
    <property type="match status" value="1"/>
</dbReference>
<dbReference type="Pfam" id="PF00107">
    <property type="entry name" value="ADH_zinc_N"/>
    <property type="match status" value="1"/>
</dbReference>
<dbReference type="InterPro" id="IPR036291">
    <property type="entry name" value="NAD(P)-bd_dom_sf"/>
</dbReference>
<gene>
    <name evidence="2" type="ORF">PICMEDRAFT_71841</name>
</gene>
<dbReference type="GeneID" id="30180713"/>
<dbReference type="STRING" id="763406.A0A1E3NNY0"/>
<evidence type="ECO:0000313" key="2">
    <source>
        <dbReference type="EMBL" id="ODQ47810.1"/>
    </source>
</evidence>
<dbReference type="GO" id="GO:0016651">
    <property type="term" value="F:oxidoreductase activity, acting on NAD(P)H"/>
    <property type="evidence" value="ECO:0007669"/>
    <property type="project" value="InterPro"/>
</dbReference>
<accession>A0A1E3NNY0</accession>
<proteinExistence type="predicted"/>
<name>A0A1E3NNY0_9ASCO</name>
<dbReference type="CDD" id="cd08249">
    <property type="entry name" value="enoyl_reductase_like"/>
    <property type="match status" value="1"/>
</dbReference>
<dbReference type="InterPro" id="IPR047122">
    <property type="entry name" value="Trans-enoyl_RdTase-like"/>
</dbReference>
<dbReference type="SUPFAM" id="SSF50129">
    <property type="entry name" value="GroES-like"/>
    <property type="match status" value="1"/>
</dbReference>
<sequence length="401" mass="42202">MTASAQDFKAVVYTGKTTPLVKTTTVAKAAESLQVGKNELLVEVHACACNPTDYKHFLVGWGTAGCTVGSELAGTVLKVGEGDGGASARFSVGDSVASFVHGGYTHNADGGAFQEYVVVPQATTLNLGRKLHGVPAAPAPASAEGEQDVPAGSAFDTFEAATSLPLGLTTVGLSLHHYFQLGGTDSAKNNSQQWLLVWGGTTATGYLAVQIAKRVYGLKVVATANKAKYGKVLEGLGADAVVDYRDSDCVEQIRSVAAGAGGIAYAYDCVSSDETFNNCYACLREKAQGKAHLNNLLFKSPDAITSRGDKDVSFSGTLAYLAIGKDQDLNGLIVKTSEAMVKDHNEFWALAEKLVQEGKVVHLPLSLLPHGLESAEEGLSRLQEGRVSCHKLVFSVRNDKE</sequence>
<dbReference type="Proteomes" id="UP000094455">
    <property type="component" value="Unassembled WGS sequence"/>
</dbReference>
<dbReference type="InterPro" id="IPR011032">
    <property type="entry name" value="GroES-like_sf"/>
</dbReference>